<feature type="chain" id="PRO_5038544125" description="PknH-like extracellular domain-containing protein" evidence="2">
    <location>
        <begin position="24"/>
        <end position="220"/>
    </location>
</feature>
<dbReference type="PROSITE" id="PS51257">
    <property type="entry name" value="PROKAR_LIPOPROTEIN"/>
    <property type="match status" value="1"/>
</dbReference>
<organism evidence="3 4">
    <name type="scientific">Austwickia chelonae NBRC 105200</name>
    <dbReference type="NCBI Taxonomy" id="1184607"/>
    <lineage>
        <taxon>Bacteria</taxon>
        <taxon>Bacillati</taxon>
        <taxon>Actinomycetota</taxon>
        <taxon>Actinomycetes</taxon>
        <taxon>Micrococcales</taxon>
        <taxon>Dermatophilaceae</taxon>
        <taxon>Austwickia</taxon>
    </lineage>
</organism>
<feature type="region of interest" description="Disordered" evidence="1">
    <location>
        <begin position="59"/>
        <end position="93"/>
    </location>
</feature>
<name>K6W5G2_9MICO</name>
<dbReference type="EMBL" id="BAGZ01000004">
    <property type="protein sequence ID" value="GAB77057.1"/>
    <property type="molecule type" value="Genomic_DNA"/>
</dbReference>
<evidence type="ECO:0000313" key="3">
    <source>
        <dbReference type="EMBL" id="GAB77057.1"/>
    </source>
</evidence>
<sequence>MRLAKAAVFLVVVLLTGCGNVTSSPAPTSATSTTTPKAATRRLTQQELEATLLAIKDLPSGWSRETKTNSTTTSSTNKPGLCGAVPQSTTSKEKADRSFMRGGGLTVNYANVQIAQFESPEAAKSAWDPAVRPIADCTSWTDDQGTNWTVAEMSAPKLGDDSMGVRMQQKSGTAIVYLSRTGPAIVMVTGAGLTDVPTAELEMLLKAQVTSYQASLAKQQ</sequence>
<dbReference type="RefSeq" id="WP_006501809.1">
    <property type="nucleotide sequence ID" value="NZ_BAGZ01000004.1"/>
</dbReference>
<comment type="caution">
    <text evidence="3">The sequence shown here is derived from an EMBL/GenBank/DDBJ whole genome shotgun (WGS) entry which is preliminary data.</text>
</comment>
<evidence type="ECO:0000256" key="1">
    <source>
        <dbReference type="SAM" id="MobiDB-lite"/>
    </source>
</evidence>
<keyword evidence="2" id="KW-0732">Signal</keyword>
<reference evidence="3 4" key="1">
    <citation type="submission" date="2012-08" db="EMBL/GenBank/DDBJ databases">
        <title>Whole genome shotgun sequence of Austwickia chelonae NBRC 105200.</title>
        <authorList>
            <person name="Yoshida I."/>
            <person name="Hosoyama A."/>
            <person name="Tsuchikane K."/>
            <person name="Katsumata H."/>
            <person name="Ando Y."/>
            <person name="Ohji S."/>
            <person name="Hamada M."/>
            <person name="Tamura T."/>
            <person name="Yamazoe A."/>
            <person name="Yamazaki S."/>
            <person name="Fujita N."/>
        </authorList>
    </citation>
    <scope>NUCLEOTIDE SEQUENCE [LARGE SCALE GENOMIC DNA]</scope>
    <source>
        <strain evidence="3 4">NBRC 105200</strain>
    </source>
</reference>
<proteinExistence type="predicted"/>
<evidence type="ECO:0000256" key="2">
    <source>
        <dbReference type="SAM" id="SignalP"/>
    </source>
</evidence>
<feature type="compositionally biased region" description="Low complexity" evidence="1">
    <location>
        <begin position="68"/>
        <end position="78"/>
    </location>
</feature>
<gene>
    <name evidence="3" type="ORF">AUCHE_04_00980</name>
</gene>
<evidence type="ECO:0000313" key="4">
    <source>
        <dbReference type="Proteomes" id="UP000008495"/>
    </source>
</evidence>
<dbReference type="eggNOG" id="ENOG50348XW">
    <property type="taxonomic scope" value="Bacteria"/>
</dbReference>
<dbReference type="AlphaFoldDB" id="K6W5G2"/>
<feature type="signal peptide" evidence="2">
    <location>
        <begin position="1"/>
        <end position="23"/>
    </location>
</feature>
<accession>K6W5G2</accession>
<dbReference type="Proteomes" id="UP000008495">
    <property type="component" value="Unassembled WGS sequence"/>
</dbReference>
<evidence type="ECO:0008006" key="5">
    <source>
        <dbReference type="Google" id="ProtNLM"/>
    </source>
</evidence>
<protein>
    <recommendedName>
        <fullName evidence="5">PknH-like extracellular domain-containing protein</fullName>
    </recommendedName>
</protein>
<keyword evidence="4" id="KW-1185">Reference proteome</keyword>